<reference evidence="5" key="1">
    <citation type="submission" date="2016-10" db="EMBL/GenBank/DDBJ databases">
        <authorList>
            <person name="Varghese N."/>
            <person name="Submissions S."/>
        </authorList>
    </citation>
    <scope>NUCLEOTIDE SEQUENCE [LARGE SCALE GENOMIC DNA]</scope>
    <source>
        <strain evidence="5">930I</strain>
    </source>
</reference>
<dbReference type="CDD" id="cd00754">
    <property type="entry name" value="Ubl_MoaD"/>
    <property type="match status" value="1"/>
</dbReference>
<protein>
    <recommendedName>
        <fullName evidence="3">Molybdopterin synthase sulfur carrier subunit</fullName>
    </recommendedName>
</protein>
<dbReference type="RefSeq" id="WP_092615043.1">
    <property type="nucleotide sequence ID" value="NZ_FNCV01000001.1"/>
</dbReference>
<evidence type="ECO:0000256" key="2">
    <source>
        <dbReference type="ARBA" id="ARBA00024200"/>
    </source>
</evidence>
<dbReference type="GO" id="GO:0006777">
    <property type="term" value="P:Mo-molybdopterin cofactor biosynthetic process"/>
    <property type="evidence" value="ECO:0007669"/>
    <property type="project" value="InterPro"/>
</dbReference>
<dbReference type="PANTHER" id="PTHR33359">
    <property type="entry name" value="MOLYBDOPTERIN SYNTHASE SULFUR CARRIER SUBUNIT"/>
    <property type="match status" value="1"/>
</dbReference>
<dbReference type="InterPro" id="IPR044672">
    <property type="entry name" value="MOCS2A"/>
</dbReference>
<gene>
    <name evidence="4" type="ORF">SAMN05421742_101569</name>
</gene>
<dbReference type="InterPro" id="IPR016155">
    <property type="entry name" value="Mopterin_synth/thiamin_S_b"/>
</dbReference>
<dbReference type="SUPFAM" id="SSF54285">
    <property type="entry name" value="MoaD/ThiS"/>
    <property type="match status" value="1"/>
</dbReference>
<dbReference type="NCBIfam" id="TIGR01682">
    <property type="entry name" value="moaD"/>
    <property type="match status" value="1"/>
</dbReference>
<evidence type="ECO:0000256" key="1">
    <source>
        <dbReference type="ARBA" id="ARBA00022741"/>
    </source>
</evidence>
<dbReference type="Gene3D" id="3.10.20.30">
    <property type="match status" value="1"/>
</dbReference>
<dbReference type="InterPro" id="IPR012675">
    <property type="entry name" value="Beta-grasp_dom_sf"/>
</dbReference>
<keyword evidence="5" id="KW-1185">Reference proteome</keyword>
<dbReference type="STRING" id="83401.SAMN05421742_101569"/>
<accession>A0A1G7V7Q7</accession>
<keyword evidence="1" id="KW-0547">Nucleotide-binding</keyword>
<name>A0A1G7V7Q7_9PROT</name>
<proteinExistence type="inferred from homology"/>
<comment type="similarity">
    <text evidence="2">Belongs to the MoaD family.</text>
</comment>
<dbReference type="OrthoDB" id="9800712at2"/>
<dbReference type="PANTHER" id="PTHR33359:SF1">
    <property type="entry name" value="MOLYBDOPTERIN SYNTHASE SULFUR CARRIER SUBUNIT"/>
    <property type="match status" value="1"/>
</dbReference>
<sequence length="83" mass="8841">MKVLYFAWVRTTIGQDAETVSPPPEVASVDDLRRWLCARGPGHAQALGEPARLRAALDQEHVGFDAPLAGAAEVAFFPPITGG</sequence>
<evidence type="ECO:0000313" key="5">
    <source>
        <dbReference type="Proteomes" id="UP000217076"/>
    </source>
</evidence>
<organism evidence="4 5">
    <name type="scientific">Roseospirillum parvum</name>
    <dbReference type="NCBI Taxonomy" id="83401"/>
    <lineage>
        <taxon>Bacteria</taxon>
        <taxon>Pseudomonadati</taxon>
        <taxon>Pseudomonadota</taxon>
        <taxon>Alphaproteobacteria</taxon>
        <taxon>Rhodospirillales</taxon>
        <taxon>Rhodospirillaceae</taxon>
        <taxon>Roseospirillum</taxon>
    </lineage>
</organism>
<dbReference type="GO" id="GO:0000166">
    <property type="term" value="F:nucleotide binding"/>
    <property type="evidence" value="ECO:0007669"/>
    <property type="project" value="UniProtKB-KW"/>
</dbReference>
<dbReference type="Proteomes" id="UP000217076">
    <property type="component" value="Unassembled WGS sequence"/>
</dbReference>
<dbReference type="Pfam" id="PF02597">
    <property type="entry name" value="ThiS"/>
    <property type="match status" value="1"/>
</dbReference>
<evidence type="ECO:0000313" key="4">
    <source>
        <dbReference type="EMBL" id="SDG55796.1"/>
    </source>
</evidence>
<dbReference type="AlphaFoldDB" id="A0A1G7V7Q7"/>
<evidence type="ECO:0000256" key="3">
    <source>
        <dbReference type="ARBA" id="ARBA00024247"/>
    </source>
</evidence>
<dbReference type="GO" id="GO:1990133">
    <property type="term" value="C:molybdopterin adenylyltransferase complex"/>
    <property type="evidence" value="ECO:0007669"/>
    <property type="project" value="TreeGrafter"/>
</dbReference>
<dbReference type="InterPro" id="IPR003749">
    <property type="entry name" value="ThiS/MoaD-like"/>
</dbReference>
<dbReference type="EMBL" id="FNCV01000001">
    <property type="protein sequence ID" value="SDG55796.1"/>
    <property type="molecule type" value="Genomic_DNA"/>
</dbReference>